<evidence type="ECO:0000259" key="13">
    <source>
        <dbReference type="PROSITE" id="PS51081"/>
    </source>
</evidence>
<dbReference type="PANTHER" id="PTHR10315">
    <property type="entry name" value="E3 UBIQUITIN PROTEIN LIGASE SIAH"/>
    <property type="match status" value="1"/>
</dbReference>
<sequence>MAPGGSKYQDIRNPRSADSDYGIAPESAEFTNSPISAAITGGKHGAGSNSVVHELLECPVCMDPMHPPIQQCPNGHTLCVKCKSKVHVCPICRHELGNIRCLALEKISESIELPCRYQIYGCQDIFTYHMSLLHEQNCKFRPYNCPYAGSECAVTGDIQHLIAHLKEDHKVDMHDGCTFNHVFIESNPQEVENAAWELPVSSLSLSLSS</sequence>
<dbReference type="EC" id="2.3.2.27" evidence="4"/>
<keyword evidence="8" id="KW-0833">Ubl conjugation pathway</keyword>
<evidence type="ECO:0000313" key="15">
    <source>
        <dbReference type="Proteomes" id="UP000224567"/>
    </source>
</evidence>
<name>A0A2G2XN80_CAPBA</name>
<evidence type="ECO:0000256" key="3">
    <source>
        <dbReference type="ARBA" id="ARBA00009119"/>
    </source>
</evidence>
<evidence type="ECO:0000256" key="10">
    <source>
        <dbReference type="PROSITE-ProRule" id="PRU00455"/>
    </source>
</evidence>
<evidence type="ECO:0000256" key="9">
    <source>
        <dbReference type="ARBA" id="ARBA00022833"/>
    </source>
</evidence>
<keyword evidence="5" id="KW-0808">Transferase</keyword>
<organism evidence="14 15">
    <name type="scientific">Capsicum baccatum</name>
    <name type="common">Peruvian pepper</name>
    <dbReference type="NCBI Taxonomy" id="33114"/>
    <lineage>
        <taxon>Eukaryota</taxon>
        <taxon>Viridiplantae</taxon>
        <taxon>Streptophyta</taxon>
        <taxon>Embryophyta</taxon>
        <taxon>Tracheophyta</taxon>
        <taxon>Spermatophyta</taxon>
        <taxon>Magnoliopsida</taxon>
        <taxon>eudicotyledons</taxon>
        <taxon>Gunneridae</taxon>
        <taxon>Pentapetalae</taxon>
        <taxon>asterids</taxon>
        <taxon>lamiids</taxon>
        <taxon>Solanales</taxon>
        <taxon>Solanaceae</taxon>
        <taxon>Solanoideae</taxon>
        <taxon>Capsiceae</taxon>
        <taxon>Capsicum</taxon>
    </lineage>
</organism>
<keyword evidence="9" id="KW-0862">Zinc</keyword>
<dbReference type="UniPathway" id="UPA00143"/>
<keyword evidence="7 10" id="KW-0863">Zinc-finger</keyword>
<dbReference type="InterPro" id="IPR013083">
    <property type="entry name" value="Znf_RING/FYVE/PHD"/>
</dbReference>
<feature type="domain" description="RING-type" evidence="12">
    <location>
        <begin position="58"/>
        <end position="93"/>
    </location>
</feature>
<dbReference type="Pfam" id="PF21362">
    <property type="entry name" value="Sina_RING"/>
    <property type="match status" value="1"/>
</dbReference>
<feature type="compositionally biased region" description="Basic and acidic residues" evidence="11">
    <location>
        <begin position="9"/>
        <end position="18"/>
    </location>
</feature>
<feature type="region of interest" description="Disordered" evidence="11">
    <location>
        <begin position="1"/>
        <end position="23"/>
    </location>
</feature>
<accession>A0A2G2XN80</accession>
<dbReference type="CDD" id="cd16571">
    <property type="entry name" value="RING-HC_SIAHs"/>
    <property type="match status" value="1"/>
</dbReference>
<dbReference type="PROSITE" id="PS50089">
    <property type="entry name" value="ZF_RING_2"/>
    <property type="match status" value="1"/>
</dbReference>
<evidence type="ECO:0000256" key="7">
    <source>
        <dbReference type="ARBA" id="ARBA00022771"/>
    </source>
</evidence>
<evidence type="ECO:0000256" key="2">
    <source>
        <dbReference type="ARBA" id="ARBA00004906"/>
    </source>
</evidence>
<comment type="catalytic activity">
    <reaction evidence="1">
        <text>S-ubiquitinyl-[E2 ubiquitin-conjugating enzyme]-L-cysteine + [acceptor protein]-L-lysine = [E2 ubiquitin-conjugating enzyme]-L-cysteine + N(6)-ubiquitinyl-[acceptor protein]-L-lysine.</text>
        <dbReference type="EC" id="2.3.2.27"/>
    </reaction>
</comment>
<dbReference type="InterPro" id="IPR049548">
    <property type="entry name" value="Sina-like_RING"/>
</dbReference>
<dbReference type="GO" id="GO:0005737">
    <property type="term" value="C:cytoplasm"/>
    <property type="evidence" value="ECO:0007669"/>
    <property type="project" value="TreeGrafter"/>
</dbReference>
<dbReference type="Proteomes" id="UP000224567">
    <property type="component" value="Unassembled WGS sequence"/>
</dbReference>
<evidence type="ECO:0000256" key="4">
    <source>
        <dbReference type="ARBA" id="ARBA00012483"/>
    </source>
</evidence>
<evidence type="ECO:0000256" key="1">
    <source>
        <dbReference type="ARBA" id="ARBA00000900"/>
    </source>
</evidence>
<evidence type="ECO:0000256" key="6">
    <source>
        <dbReference type="ARBA" id="ARBA00022723"/>
    </source>
</evidence>
<keyword evidence="15" id="KW-1185">Reference proteome</keyword>
<dbReference type="Gene3D" id="3.30.40.10">
    <property type="entry name" value="Zinc/RING finger domain, C3HC4 (zinc finger)"/>
    <property type="match status" value="2"/>
</dbReference>
<comment type="caution">
    <text evidence="14">The sequence shown here is derived from an EMBL/GenBank/DDBJ whole genome shotgun (WGS) entry which is preliminary data.</text>
</comment>
<dbReference type="OrthoDB" id="941555at2759"/>
<dbReference type="InterPro" id="IPR001841">
    <property type="entry name" value="Znf_RING"/>
</dbReference>
<evidence type="ECO:0000256" key="11">
    <source>
        <dbReference type="SAM" id="MobiDB-lite"/>
    </source>
</evidence>
<dbReference type="FunFam" id="3.30.40.10:FF:000041">
    <property type="entry name" value="E3 ubiquitin-protein ligase SINAT3"/>
    <property type="match status" value="1"/>
</dbReference>
<dbReference type="STRING" id="33114.A0A2G2XN80"/>
<dbReference type="SUPFAM" id="SSF49599">
    <property type="entry name" value="TRAF domain-like"/>
    <property type="match status" value="1"/>
</dbReference>
<dbReference type="InterPro" id="IPR052088">
    <property type="entry name" value="E3_ubiquitin-ligase_SINA"/>
</dbReference>
<dbReference type="SUPFAM" id="SSF57850">
    <property type="entry name" value="RING/U-box"/>
    <property type="match status" value="1"/>
</dbReference>
<dbReference type="GO" id="GO:0061630">
    <property type="term" value="F:ubiquitin protein ligase activity"/>
    <property type="evidence" value="ECO:0007669"/>
    <property type="project" value="UniProtKB-EC"/>
</dbReference>
<evidence type="ECO:0000256" key="5">
    <source>
        <dbReference type="ARBA" id="ARBA00022679"/>
    </source>
</evidence>
<reference evidence="14 15" key="1">
    <citation type="journal article" date="2017" name="Genome Biol.">
        <title>New reference genome sequences of hot pepper reveal the massive evolution of plant disease-resistance genes by retroduplication.</title>
        <authorList>
            <person name="Kim S."/>
            <person name="Park J."/>
            <person name="Yeom S.I."/>
            <person name="Kim Y.M."/>
            <person name="Seo E."/>
            <person name="Kim K.T."/>
            <person name="Kim M.S."/>
            <person name="Lee J.M."/>
            <person name="Cheong K."/>
            <person name="Shin H.S."/>
            <person name="Kim S.B."/>
            <person name="Han K."/>
            <person name="Lee J."/>
            <person name="Park M."/>
            <person name="Lee H.A."/>
            <person name="Lee H.Y."/>
            <person name="Lee Y."/>
            <person name="Oh S."/>
            <person name="Lee J.H."/>
            <person name="Choi E."/>
            <person name="Choi E."/>
            <person name="Lee S.E."/>
            <person name="Jeon J."/>
            <person name="Kim H."/>
            <person name="Choi G."/>
            <person name="Song H."/>
            <person name="Lee J."/>
            <person name="Lee S.C."/>
            <person name="Kwon J.K."/>
            <person name="Lee H.Y."/>
            <person name="Koo N."/>
            <person name="Hong Y."/>
            <person name="Kim R.W."/>
            <person name="Kang W.H."/>
            <person name="Huh J.H."/>
            <person name="Kang B.C."/>
            <person name="Yang T.J."/>
            <person name="Lee Y.H."/>
            <person name="Bennetzen J.L."/>
            <person name="Choi D."/>
        </authorList>
    </citation>
    <scope>NUCLEOTIDE SEQUENCE [LARGE SCALE GENOMIC DNA]</scope>
    <source>
        <strain evidence="15">cv. PBC81</strain>
    </source>
</reference>
<dbReference type="EMBL" id="MLFT02000001">
    <property type="protein sequence ID" value="PHT58953.1"/>
    <property type="molecule type" value="Genomic_DNA"/>
</dbReference>
<dbReference type="Pfam" id="PF21361">
    <property type="entry name" value="Sina_ZnF"/>
    <property type="match status" value="1"/>
</dbReference>
<dbReference type="GO" id="GO:0008270">
    <property type="term" value="F:zinc ion binding"/>
    <property type="evidence" value="ECO:0007669"/>
    <property type="project" value="UniProtKB-KW"/>
</dbReference>
<dbReference type="PROSITE" id="PS51081">
    <property type="entry name" value="ZF_SIAH"/>
    <property type="match status" value="1"/>
</dbReference>
<keyword evidence="6" id="KW-0479">Metal-binding</keyword>
<protein>
    <recommendedName>
        <fullName evidence="4">RING-type E3 ubiquitin transferase</fullName>
        <ecNumber evidence="4">2.3.2.27</ecNumber>
    </recommendedName>
</protein>
<comment type="similarity">
    <text evidence="3">Belongs to the SINA (Seven in absentia) family.</text>
</comment>
<dbReference type="AlphaFoldDB" id="A0A2G2XN80"/>
<feature type="domain" description="SIAH-type" evidence="13">
    <location>
        <begin position="110"/>
        <end position="170"/>
    </location>
</feature>
<proteinExistence type="inferred from homology"/>
<gene>
    <name evidence="14" type="ORF">CQW23_01316</name>
</gene>
<dbReference type="PANTHER" id="PTHR10315:SF118">
    <property type="entry name" value="RING-TYPE E3 UBIQUITIN TRANSFERASE"/>
    <property type="match status" value="1"/>
</dbReference>
<reference evidence="15" key="2">
    <citation type="journal article" date="2017" name="J. Anim. Genet.">
        <title>Multiple reference genome sequences of hot pepper reveal the massive evolution of plant disease resistance genes by retroduplication.</title>
        <authorList>
            <person name="Kim S."/>
            <person name="Park J."/>
            <person name="Yeom S.-I."/>
            <person name="Kim Y.-M."/>
            <person name="Seo E."/>
            <person name="Kim K.-T."/>
            <person name="Kim M.-S."/>
            <person name="Lee J.M."/>
            <person name="Cheong K."/>
            <person name="Shin H.-S."/>
            <person name="Kim S.-B."/>
            <person name="Han K."/>
            <person name="Lee J."/>
            <person name="Park M."/>
            <person name="Lee H.-A."/>
            <person name="Lee H.-Y."/>
            <person name="Lee Y."/>
            <person name="Oh S."/>
            <person name="Lee J.H."/>
            <person name="Choi E."/>
            <person name="Choi E."/>
            <person name="Lee S.E."/>
            <person name="Jeon J."/>
            <person name="Kim H."/>
            <person name="Choi G."/>
            <person name="Song H."/>
            <person name="Lee J."/>
            <person name="Lee S.-C."/>
            <person name="Kwon J.-K."/>
            <person name="Lee H.-Y."/>
            <person name="Koo N."/>
            <person name="Hong Y."/>
            <person name="Kim R.W."/>
            <person name="Kang W.-H."/>
            <person name="Huh J.H."/>
            <person name="Kang B.-C."/>
            <person name="Yang T.-J."/>
            <person name="Lee Y.-H."/>
            <person name="Bennetzen J.L."/>
            <person name="Choi D."/>
        </authorList>
    </citation>
    <scope>NUCLEOTIDE SEQUENCE [LARGE SCALE GENOMIC DNA]</scope>
    <source>
        <strain evidence="15">cv. PBC81</strain>
    </source>
</reference>
<evidence type="ECO:0000313" key="14">
    <source>
        <dbReference type="EMBL" id="PHT58953.1"/>
    </source>
</evidence>
<dbReference type="InterPro" id="IPR013010">
    <property type="entry name" value="Znf_SIAH"/>
</dbReference>
<comment type="pathway">
    <text evidence="2">Protein modification; protein ubiquitination.</text>
</comment>
<dbReference type="GO" id="GO:0016567">
    <property type="term" value="P:protein ubiquitination"/>
    <property type="evidence" value="ECO:0007669"/>
    <property type="project" value="UniProtKB-UniPathway"/>
</dbReference>
<evidence type="ECO:0000256" key="8">
    <source>
        <dbReference type="ARBA" id="ARBA00022786"/>
    </source>
</evidence>
<evidence type="ECO:0000259" key="12">
    <source>
        <dbReference type="PROSITE" id="PS50089"/>
    </source>
</evidence>